<accession>A0A0E9XP03</accession>
<dbReference type="AlphaFoldDB" id="A0A0E9XP03"/>
<dbReference type="EMBL" id="GBXM01004416">
    <property type="protein sequence ID" value="JAI04162.1"/>
    <property type="molecule type" value="Transcribed_RNA"/>
</dbReference>
<sequence>MRSEHFLHKQSFGLLMVTCHHDSRTAALWMIEAVKARALRFDSILLTSMVAVVSLM</sequence>
<evidence type="ECO:0000313" key="1">
    <source>
        <dbReference type="EMBL" id="JAI04162.1"/>
    </source>
</evidence>
<name>A0A0E9XP03_ANGAN</name>
<proteinExistence type="predicted"/>
<reference evidence="1" key="2">
    <citation type="journal article" date="2015" name="Fish Shellfish Immunol.">
        <title>Early steps in the European eel (Anguilla anguilla)-Vibrio vulnificus interaction in the gills: Role of the RtxA13 toxin.</title>
        <authorList>
            <person name="Callol A."/>
            <person name="Pajuelo D."/>
            <person name="Ebbesson L."/>
            <person name="Teles M."/>
            <person name="MacKenzie S."/>
            <person name="Amaro C."/>
        </authorList>
    </citation>
    <scope>NUCLEOTIDE SEQUENCE</scope>
</reference>
<protein>
    <submittedName>
        <fullName evidence="1">Uncharacterized protein</fullName>
    </submittedName>
</protein>
<reference evidence="1" key="1">
    <citation type="submission" date="2014-11" db="EMBL/GenBank/DDBJ databases">
        <authorList>
            <person name="Amaro Gonzalez C."/>
        </authorList>
    </citation>
    <scope>NUCLEOTIDE SEQUENCE</scope>
</reference>
<organism evidence="1">
    <name type="scientific">Anguilla anguilla</name>
    <name type="common">European freshwater eel</name>
    <name type="synonym">Muraena anguilla</name>
    <dbReference type="NCBI Taxonomy" id="7936"/>
    <lineage>
        <taxon>Eukaryota</taxon>
        <taxon>Metazoa</taxon>
        <taxon>Chordata</taxon>
        <taxon>Craniata</taxon>
        <taxon>Vertebrata</taxon>
        <taxon>Euteleostomi</taxon>
        <taxon>Actinopterygii</taxon>
        <taxon>Neopterygii</taxon>
        <taxon>Teleostei</taxon>
        <taxon>Anguilliformes</taxon>
        <taxon>Anguillidae</taxon>
        <taxon>Anguilla</taxon>
    </lineage>
</organism>